<accession>A0AAN8WP91</accession>
<evidence type="ECO:0000313" key="1">
    <source>
        <dbReference type="EMBL" id="KAK7065688.1"/>
    </source>
</evidence>
<feature type="non-terminal residue" evidence="1">
    <location>
        <position position="1"/>
    </location>
</feature>
<comment type="caution">
    <text evidence="1">The sequence shown here is derived from an EMBL/GenBank/DDBJ whole genome shotgun (WGS) entry which is preliminary data.</text>
</comment>
<proteinExistence type="predicted"/>
<dbReference type="Proteomes" id="UP001381693">
    <property type="component" value="Unassembled WGS sequence"/>
</dbReference>
<keyword evidence="2" id="KW-1185">Reference proteome</keyword>
<evidence type="ECO:0000313" key="2">
    <source>
        <dbReference type="Proteomes" id="UP001381693"/>
    </source>
</evidence>
<reference evidence="1 2" key="1">
    <citation type="submission" date="2023-11" db="EMBL/GenBank/DDBJ databases">
        <title>Halocaridina rubra genome assembly.</title>
        <authorList>
            <person name="Smith C."/>
        </authorList>
    </citation>
    <scope>NUCLEOTIDE SEQUENCE [LARGE SCALE GENOMIC DNA]</scope>
    <source>
        <strain evidence="1">EP-1</strain>
        <tissue evidence="1">Whole</tissue>
    </source>
</reference>
<dbReference type="AlphaFoldDB" id="A0AAN8WP91"/>
<organism evidence="1 2">
    <name type="scientific">Halocaridina rubra</name>
    <name type="common">Hawaiian red shrimp</name>
    <dbReference type="NCBI Taxonomy" id="373956"/>
    <lineage>
        <taxon>Eukaryota</taxon>
        <taxon>Metazoa</taxon>
        <taxon>Ecdysozoa</taxon>
        <taxon>Arthropoda</taxon>
        <taxon>Crustacea</taxon>
        <taxon>Multicrustacea</taxon>
        <taxon>Malacostraca</taxon>
        <taxon>Eumalacostraca</taxon>
        <taxon>Eucarida</taxon>
        <taxon>Decapoda</taxon>
        <taxon>Pleocyemata</taxon>
        <taxon>Caridea</taxon>
        <taxon>Atyoidea</taxon>
        <taxon>Atyidae</taxon>
        <taxon>Halocaridina</taxon>
    </lineage>
</organism>
<protein>
    <submittedName>
        <fullName evidence="1">Uncharacterized protein</fullName>
    </submittedName>
</protein>
<sequence>LRITKSRAAEQPIALRFRVCNESRTSNLTQINRIDWGFHVVKQLLIVLTNLVHIHTDKQEWSEE</sequence>
<name>A0AAN8WP91_HALRR</name>
<gene>
    <name evidence="1" type="ORF">SK128_007960</name>
</gene>
<dbReference type="EMBL" id="JAXCGZ010020094">
    <property type="protein sequence ID" value="KAK7065688.1"/>
    <property type="molecule type" value="Genomic_DNA"/>
</dbReference>